<dbReference type="GeneID" id="54566278"/>
<dbReference type="EMBL" id="ML993598">
    <property type="protein sequence ID" value="KAF2166103.1"/>
    <property type="molecule type" value="Genomic_DNA"/>
</dbReference>
<accession>A0A6A6CHH5</accession>
<organism evidence="1 2">
    <name type="scientific">Zasmidium cellare ATCC 36951</name>
    <dbReference type="NCBI Taxonomy" id="1080233"/>
    <lineage>
        <taxon>Eukaryota</taxon>
        <taxon>Fungi</taxon>
        <taxon>Dikarya</taxon>
        <taxon>Ascomycota</taxon>
        <taxon>Pezizomycotina</taxon>
        <taxon>Dothideomycetes</taxon>
        <taxon>Dothideomycetidae</taxon>
        <taxon>Mycosphaerellales</taxon>
        <taxon>Mycosphaerellaceae</taxon>
        <taxon>Zasmidium</taxon>
    </lineage>
</organism>
<keyword evidence="2" id="KW-1185">Reference proteome</keyword>
<gene>
    <name evidence="1" type="ORF">M409DRAFT_55445</name>
</gene>
<dbReference type="Proteomes" id="UP000799537">
    <property type="component" value="Unassembled WGS sequence"/>
</dbReference>
<protein>
    <submittedName>
        <fullName evidence="1">Uncharacterized protein</fullName>
    </submittedName>
</protein>
<dbReference type="RefSeq" id="XP_033666992.1">
    <property type="nucleotide sequence ID" value="XM_033813006.1"/>
</dbReference>
<evidence type="ECO:0000313" key="1">
    <source>
        <dbReference type="EMBL" id="KAF2166103.1"/>
    </source>
</evidence>
<dbReference type="OrthoDB" id="5391496at2759"/>
<evidence type="ECO:0000313" key="2">
    <source>
        <dbReference type="Proteomes" id="UP000799537"/>
    </source>
</evidence>
<reference evidence="1" key="1">
    <citation type="journal article" date="2020" name="Stud. Mycol.">
        <title>101 Dothideomycetes genomes: a test case for predicting lifestyles and emergence of pathogens.</title>
        <authorList>
            <person name="Haridas S."/>
            <person name="Albert R."/>
            <person name="Binder M."/>
            <person name="Bloem J."/>
            <person name="Labutti K."/>
            <person name="Salamov A."/>
            <person name="Andreopoulos B."/>
            <person name="Baker S."/>
            <person name="Barry K."/>
            <person name="Bills G."/>
            <person name="Bluhm B."/>
            <person name="Cannon C."/>
            <person name="Castanera R."/>
            <person name="Culley D."/>
            <person name="Daum C."/>
            <person name="Ezra D."/>
            <person name="Gonzalez J."/>
            <person name="Henrissat B."/>
            <person name="Kuo A."/>
            <person name="Liang C."/>
            <person name="Lipzen A."/>
            <person name="Lutzoni F."/>
            <person name="Magnuson J."/>
            <person name="Mondo S."/>
            <person name="Nolan M."/>
            <person name="Ohm R."/>
            <person name="Pangilinan J."/>
            <person name="Park H.-J."/>
            <person name="Ramirez L."/>
            <person name="Alfaro M."/>
            <person name="Sun H."/>
            <person name="Tritt A."/>
            <person name="Yoshinaga Y."/>
            <person name="Zwiers L.-H."/>
            <person name="Turgeon B."/>
            <person name="Goodwin S."/>
            <person name="Spatafora J."/>
            <person name="Crous P."/>
            <person name="Grigoriev I."/>
        </authorList>
    </citation>
    <scope>NUCLEOTIDE SEQUENCE</scope>
    <source>
        <strain evidence="1">ATCC 36951</strain>
    </source>
</reference>
<name>A0A6A6CHH5_ZASCE</name>
<sequence length="232" mass="25674">MAASRPVVLDVQSIHDFIQYVLDNHAVPSTLVVCSTKATFLEALQGEPQSSQDEQHAINPRRLWQTPTLRLLSTSRTLKLAFCPDITHLRAYLATYTITVAKRSVEQDDALRLPSAQPIMAILNPIELHRPTSAFSAQGLNRTFSVATEAAHHTGSKLVMADIAKPHAISNLGEELQTAEARAPTSPWEEELPILNVTTKRLGELSVGRTVKIKSVAERWCFFEKMPSLDSI</sequence>
<dbReference type="AlphaFoldDB" id="A0A6A6CHH5"/>
<proteinExistence type="predicted"/>